<protein>
    <submittedName>
        <fullName evidence="2">Uncharacterized protein</fullName>
    </submittedName>
</protein>
<dbReference type="AlphaFoldDB" id="A0AAV7WDB0"/>
<evidence type="ECO:0000313" key="3">
    <source>
        <dbReference type="Proteomes" id="UP001066276"/>
    </source>
</evidence>
<feature type="compositionally biased region" description="Polar residues" evidence="1">
    <location>
        <begin position="91"/>
        <end position="106"/>
    </location>
</feature>
<evidence type="ECO:0000256" key="1">
    <source>
        <dbReference type="SAM" id="MobiDB-lite"/>
    </source>
</evidence>
<comment type="caution">
    <text evidence="2">The sequence shown here is derived from an EMBL/GenBank/DDBJ whole genome shotgun (WGS) entry which is preliminary data.</text>
</comment>
<dbReference type="Proteomes" id="UP001066276">
    <property type="component" value="Chromosome 1_2"/>
</dbReference>
<keyword evidence="3" id="KW-1185">Reference proteome</keyword>
<organism evidence="2 3">
    <name type="scientific">Pleurodeles waltl</name>
    <name type="common">Iberian ribbed newt</name>
    <dbReference type="NCBI Taxonomy" id="8319"/>
    <lineage>
        <taxon>Eukaryota</taxon>
        <taxon>Metazoa</taxon>
        <taxon>Chordata</taxon>
        <taxon>Craniata</taxon>
        <taxon>Vertebrata</taxon>
        <taxon>Euteleostomi</taxon>
        <taxon>Amphibia</taxon>
        <taxon>Batrachia</taxon>
        <taxon>Caudata</taxon>
        <taxon>Salamandroidea</taxon>
        <taxon>Salamandridae</taxon>
        <taxon>Pleurodelinae</taxon>
        <taxon>Pleurodeles</taxon>
    </lineage>
</organism>
<reference evidence="2" key="1">
    <citation type="journal article" date="2022" name="bioRxiv">
        <title>Sequencing and chromosome-scale assembly of the giantPleurodeles waltlgenome.</title>
        <authorList>
            <person name="Brown T."/>
            <person name="Elewa A."/>
            <person name="Iarovenko S."/>
            <person name="Subramanian E."/>
            <person name="Araus A.J."/>
            <person name="Petzold A."/>
            <person name="Susuki M."/>
            <person name="Suzuki K.-i.T."/>
            <person name="Hayashi T."/>
            <person name="Toyoda A."/>
            <person name="Oliveira C."/>
            <person name="Osipova E."/>
            <person name="Leigh N.D."/>
            <person name="Simon A."/>
            <person name="Yun M.H."/>
        </authorList>
    </citation>
    <scope>NUCLEOTIDE SEQUENCE</scope>
    <source>
        <strain evidence="2">20211129_DDA</strain>
        <tissue evidence="2">Liver</tissue>
    </source>
</reference>
<dbReference type="EMBL" id="JANPWB010000002">
    <property type="protein sequence ID" value="KAJ1212030.1"/>
    <property type="molecule type" value="Genomic_DNA"/>
</dbReference>
<evidence type="ECO:0000313" key="2">
    <source>
        <dbReference type="EMBL" id="KAJ1212030.1"/>
    </source>
</evidence>
<proteinExistence type="predicted"/>
<name>A0AAV7WDB0_PLEWA</name>
<sequence>MENWLQTRGSGDLAADITYGDLAADMTYGELAADKGSGDRAADMTYGELAADKGSGDRVADMTYGELAADKRLRRPSSRHDLRRTGCRQGAQETEQQTWPTENWLQTRGPGDLAADTTYGELAADKRARRPSSRHDLQRAGCRPRAQER</sequence>
<feature type="region of interest" description="Disordered" evidence="1">
    <location>
        <begin position="73"/>
        <end position="149"/>
    </location>
</feature>
<gene>
    <name evidence="2" type="ORF">NDU88_007376</name>
</gene>
<accession>A0AAV7WDB0</accession>